<dbReference type="EC" id="3.6.1.66" evidence="7"/>
<gene>
    <name evidence="9" type="primary">rdgB</name>
    <name evidence="9" type="ORF">H8Z77_06880</name>
</gene>
<comment type="function">
    <text evidence="7">Pyrophosphatase that catalyzes the hydrolysis of nucleoside triphosphates to their monophosphate derivatives, with a high preference for the non-canonical purine nucleotides XTP (xanthosine triphosphate), dITP (deoxyinosine triphosphate) and ITP. Seems to function as a house-cleaning enzyme that removes non-canonical purine nucleotides from the nucleotide pool, thus preventing their incorporation into DNA/RNA and avoiding chromosomal lesions.</text>
</comment>
<dbReference type="PANTHER" id="PTHR11067:SF9">
    <property type="entry name" value="INOSINE TRIPHOSPHATE PYROPHOSPHATASE"/>
    <property type="match status" value="1"/>
</dbReference>
<organism evidence="9 10">
    <name type="scientific">Clostridium facile</name>
    <dbReference type="NCBI Taxonomy" id="2763035"/>
    <lineage>
        <taxon>Bacteria</taxon>
        <taxon>Bacillati</taxon>
        <taxon>Bacillota</taxon>
        <taxon>Clostridia</taxon>
        <taxon>Eubacteriales</taxon>
        <taxon>Clostridiaceae</taxon>
        <taxon>Clostridium</taxon>
    </lineage>
</organism>
<dbReference type="NCBIfam" id="TIGR00042">
    <property type="entry name" value="RdgB/HAM1 family non-canonical purine NTP pyrophosphatase"/>
    <property type="match status" value="1"/>
</dbReference>
<evidence type="ECO:0000313" key="10">
    <source>
        <dbReference type="Proteomes" id="UP000649151"/>
    </source>
</evidence>
<dbReference type="Gene3D" id="3.90.950.10">
    <property type="match status" value="1"/>
</dbReference>
<feature type="binding site" evidence="7">
    <location>
        <begin position="7"/>
        <end position="12"/>
    </location>
    <ligand>
        <name>substrate</name>
    </ligand>
</feature>
<evidence type="ECO:0000256" key="8">
    <source>
        <dbReference type="RuleBase" id="RU003781"/>
    </source>
</evidence>
<feature type="binding site" evidence="7">
    <location>
        <position position="171"/>
    </location>
    <ligand>
        <name>substrate</name>
    </ligand>
</feature>
<dbReference type="RefSeq" id="WP_186996575.1">
    <property type="nucleotide sequence ID" value="NZ_JACOQK010000001.1"/>
</dbReference>
<sequence length="200" mass="22274">MKVIIATGNPGKLREFSRILNPLGFEVCSQSEAGFTGSVEETGTTFAENAFLKADAIYQQFHCPTIADDSGLEVMALDNRPGVYSARYSGEHATDEQNNDKLLEELQGKSNREAQYVCCICYLDQQGQAHYFTGTCKGEIGFERKGTEGFGYDPLFMIGDRSFGQYTAEEKDAISHRGKALRAMAEYIQQNEKENHHADK</sequence>
<dbReference type="Pfam" id="PF01725">
    <property type="entry name" value="Ham1p_like"/>
    <property type="match status" value="1"/>
</dbReference>
<keyword evidence="4 7" id="KW-0378">Hydrolase</keyword>
<feature type="binding site" evidence="7">
    <location>
        <begin position="176"/>
        <end position="177"/>
    </location>
    <ligand>
        <name>substrate</name>
    </ligand>
</feature>
<accession>A0ABR7IRT2</accession>
<comment type="similarity">
    <text evidence="1 7 8">Belongs to the HAM1 NTPase family.</text>
</comment>
<comment type="cofactor">
    <cofactor evidence="7">
        <name>Mg(2+)</name>
        <dbReference type="ChEBI" id="CHEBI:18420"/>
    </cofactor>
    <text evidence="7">Binds 1 Mg(2+) ion per subunit.</text>
</comment>
<name>A0ABR7IRT2_9CLOT</name>
<keyword evidence="10" id="KW-1185">Reference proteome</keyword>
<proteinExistence type="inferred from homology"/>
<evidence type="ECO:0000256" key="6">
    <source>
        <dbReference type="ARBA" id="ARBA00023080"/>
    </source>
</evidence>
<feature type="binding site" evidence="7">
    <location>
        <position position="69"/>
    </location>
    <ligand>
        <name>Mg(2+)</name>
        <dbReference type="ChEBI" id="CHEBI:18420"/>
    </ligand>
</feature>
<dbReference type="InterPro" id="IPR002637">
    <property type="entry name" value="RdgB/HAM1"/>
</dbReference>
<dbReference type="SUPFAM" id="SSF52972">
    <property type="entry name" value="ITPase-like"/>
    <property type="match status" value="1"/>
</dbReference>
<keyword evidence="3 7" id="KW-0547">Nucleotide-binding</keyword>
<evidence type="ECO:0000313" key="9">
    <source>
        <dbReference type="EMBL" id="MBC5787739.1"/>
    </source>
</evidence>
<dbReference type="CDD" id="cd00515">
    <property type="entry name" value="HAM1"/>
    <property type="match status" value="1"/>
</dbReference>
<keyword evidence="6 7" id="KW-0546">Nucleotide metabolism</keyword>
<feature type="binding site" evidence="7">
    <location>
        <begin position="150"/>
        <end position="153"/>
    </location>
    <ligand>
        <name>substrate</name>
    </ligand>
</feature>
<feature type="binding site" evidence="7">
    <location>
        <position position="70"/>
    </location>
    <ligand>
        <name>substrate</name>
    </ligand>
</feature>
<keyword evidence="2 7" id="KW-0479">Metal-binding</keyword>
<evidence type="ECO:0000256" key="4">
    <source>
        <dbReference type="ARBA" id="ARBA00022801"/>
    </source>
</evidence>
<dbReference type="InterPro" id="IPR029001">
    <property type="entry name" value="ITPase-like_fam"/>
</dbReference>
<keyword evidence="5 7" id="KW-0460">Magnesium</keyword>
<evidence type="ECO:0000256" key="2">
    <source>
        <dbReference type="ARBA" id="ARBA00022723"/>
    </source>
</evidence>
<comment type="caution">
    <text evidence="9">The sequence shown here is derived from an EMBL/GenBank/DDBJ whole genome shotgun (WGS) entry which is preliminary data.</text>
</comment>
<feature type="active site" description="Proton acceptor" evidence="7">
    <location>
        <position position="69"/>
    </location>
</feature>
<comment type="subunit">
    <text evidence="7">Homodimer.</text>
</comment>
<feature type="binding site" evidence="7">
    <location>
        <position position="40"/>
    </location>
    <ligand>
        <name>Mg(2+)</name>
        <dbReference type="ChEBI" id="CHEBI:18420"/>
    </ligand>
</feature>
<dbReference type="HAMAP" id="MF_01405">
    <property type="entry name" value="Non_canon_purine_NTPase"/>
    <property type="match status" value="1"/>
</dbReference>
<evidence type="ECO:0000256" key="5">
    <source>
        <dbReference type="ARBA" id="ARBA00022842"/>
    </source>
</evidence>
<dbReference type="Proteomes" id="UP000649151">
    <property type="component" value="Unassembled WGS sequence"/>
</dbReference>
<dbReference type="EMBL" id="JACOQK010000001">
    <property type="protein sequence ID" value="MBC5787739.1"/>
    <property type="molecule type" value="Genomic_DNA"/>
</dbReference>
<evidence type="ECO:0000256" key="1">
    <source>
        <dbReference type="ARBA" id="ARBA00008023"/>
    </source>
</evidence>
<evidence type="ECO:0000256" key="3">
    <source>
        <dbReference type="ARBA" id="ARBA00022741"/>
    </source>
</evidence>
<reference evidence="9 10" key="1">
    <citation type="submission" date="2020-08" db="EMBL/GenBank/DDBJ databases">
        <title>Genome public.</title>
        <authorList>
            <person name="Liu C."/>
            <person name="Sun Q."/>
        </authorList>
    </citation>
    <scope>NUCLEOTIDE SEQUENCE [LARGE SCALE GENOMIC DNA]</scope>
    <source>
        <strain evidence="9 10">NSJ-27</strain>
    </source>
</reference>
<dbReference type="InterPro" id="IPR020922">
    <property type="entry name" value="dITP/XTP_pyrophosphatase"/>
</dbReference>
<comment type="catalytic activity">
    <reaction evidence="7">
        <text>dITP + H2O = dIMP + diphosphate + H(+)</text>
        <dbReference type="Rhea" id="RHEA:28342"/>
        <dbReference type="ChEBI" id="CHEBI:15377"/>
        <dbReference type="ChEBI" id="CHEBI:15378"/>
        <dbReference type="ChEBI" id="CHEBI:33019"/>
        <dbReference type="ChEBI" id="CHEBI:61194"/>
        <dbReference type="ChEBI" id="CHEBI:61382"/>
        <dbReference type="EC" id="3.6.1.66"/>
    </reaction>
</comment>
<comment type="catalytic activity">
    <reaction evidence="7">
        <text>ITP + H2O = IMP + diphosphate + H(+)</text>
        <dbReference type="Rhea" id="RHEA:29399"/>
        <dbReference type="ChEBI" id="CHEBI:15377"/>
        <dbReference type="ChEBI" id="CHEBI:15378"/>
        <dbReference type="ChEBI" id="CHEBI:33019"/>
        <dbReference type="ChEBI" id="CHEBI:58053"/>
        <dbReference type="ChEBI" id="CHEBI:61402"/>
        <dbReference type="EC" id="3.6.1.66"/>
    </reaction>
</comment>
<dbReference type="PANTHER" id="PTHR11067">
    <property type="entry name" value="INOSINE TRIPHOSPHATE PYROPHOSPHATASE/HAM1 PROTEIN"/>
    <property type="match status" value="1"/>
</dbReference>
<comment type="catalytic activity">
    <reaction evidence="7">
        <text>XTP + H2O = XMP + diphosphate + H(+)</text>
        <dbReference type="Rhea" id="RHEA:28610"/>
        <dbReference type="ChEBI" id="CHEBI:15377"/>
        <dbReference type="ChEBI" id="CHEBI:15378"/>
        <dbReference type="ChEBI" id="CHEBI:33019"/>
        <dbReference type="ChEBI" id="CHEBI:57464"/>
        <dbReference type="ChEBI" id="CHEBI:61314"/>
        <dbReference type="EC" id="3.6.1.66"/>
    </reaction>
</comment>
<protein>
    <recommendedName>
        <fullName evidence="7">dITP/XTP pyrophosphatase</fullName>
        <ecNumber evidence="7">3.6.1.66</ecNumber>
    </recommendedName>
    <alternativeName>
        <fullName evidence="7">Non-canonical purine NTP pyrophosphatase</fullName>
    </alternativeName>
    <alternativeName>
        <fullName evidence="7">Non-standard purine NTP pyrophosphatase</fullName>
    </alternativeName>
    <alternativeName>
        <fullName evidence="7">Nucleoside-triphosphate diphosphatase</fullName>
    </alternativeName>
    <alternativeName>
        <fullName evidence="7">Nucleoside-triphosphate pyrophosphatase</fullName>
        <shortName evidence="7">NTPase</shortName>
    </alternativeName>
</protein>
<evidence type="ECO:0000256" key="7">
    <source>
        <dbReference type="HAMAP-Rule" id="MF_01405"/>
    </source>
</evidence>